<sequence length="141" mass="16864">MHYRELRDLINRGDYEVFREKKEDIADYIEFEIRYEGEGEYEYDDEMYLLYQIAAHEDHAMGRILFQIFKSACCELSQYRWTEVMALMGRSLMCGAVESQNISLLEHAMCHVDEVELYGIITDLDEDNPVVRWYDENFVSM</sequence>
<name>A0A6H1QU45_9PHYC</name>
<evidence type="ECO:0000313" key="1">
    <source>
        <dbReference type="EMBL" id="QIZ31199.1"/>
    </source>
</evidence>
<accession>A0A6H1QU45</accession>
<dbReference type="EMBL" id="MN688676">
    <property type="protein sequence ID" value="QIZ31199.1"/>
    <property type="molecule type" value="Genomic_DNA"/>
</dbReference>
<gene>
    <name evidence="1" type="ORF">orf00210</name>
</gene>
<organism evidence="1">
    <name type="scientific">Ostreococcus mediterraneus virus 2</name>
    <dbReference type="NCBI Taxonomy" id="2726183"/>
    <lineage>
        <taxon>Viruses</taxon>
        <taxon>Varidnaviria</taxon>
        <taxon>Bamfordvirae</taxon>
        <taxon>Nucleocytoviricota</taxon>
        <taxon>Megaviricetes</taxon>
        <taxon>Algavirales</taxon>
        <taxon>Phycodnaviridae</taxon>
        <taxon>Prasinovirus</taxon>
    </lineage>
</organism>
<proteinExistence type="predicted"/>
<dbReference type="InterPro" id="IPR045359">
    <property type="entry name" value="DUF5903"/>
</dbReference>
<protein>
    <submittedName>
        <fullName evidence="1">Uncharacterized protein</fullName>
    </submittedName>
</protein>
<dbReference type="Pfam" id="PF19260">
    <property type="entry name" value="DUF5903"/>
    <property type="match status" value="1"/>
</dbReference>
<reference evidence="1" key="1">
    <citation type="journal article" date="2020" name="Sci. Adv.">
        <title>Virus-host coexistence in phytoplankton through the genomic lens.</title>
        <authorList>
            <person name="Yau S."/>
            <person name="Krasovec M."/>
            <person name="Benites L.F."/>
            <person name="Rombauts S."/>
            <person name="Groussin M."/>
            <person name="Vancaester E."/>
            <person name="Aury J.M."/>
            <person name="Derelle E."/>
            <person name="Desdevises Y."/>
            <person name="Escande M.L."/>
            <person name="Grimsley N."/>
            <person name="Guy J."/>
            <person name="Moreau H."/>
            <person name="Sanchez-Brosseau S."/>
            <person name="van de Peer Y."/>
            <person name="Vandepoele K."/>
            <person name="Gourbiere S."/>
            <person name="Piganeau G."/>
        </authorList>
    </citation>
    <scope>NUCLEOTIDE SEQUENCE</scope>
    <source>
        <strain evidence="1">OmV2</strain>
    </source>
</reference>